<dbReference type="InterPro" id="IPR004464">
    <property type="entry name" value="FBPase_class-2/SBPase"/>
</dbReference>
<evidence type="ECO:0000256" key="11">
    <source>
        <dbReference type="PIRSR" id="PIRSR004532-2"/>
    </source>
</evidence>
<comment type="cofactor">
    <cofactor evidence="10">
        <name>Mn(2+)</name>
        <dbReference type="ChEBI" id="CHEBI:29035"/>
    </cofactor>
</comment>
<evidence type="ECO:0000256" key="8">
    <source>
        <dbReference type="ARBA" id="ARBA00023277"/>
    </source>
</evidence>
<dbReference type="AlphaFoldDB" id="A0A076NLU6"/>
<feature type="binding site" evidence="10">
    <location>
        <position position="43"/>
    </location>
    <ligand>
        <name>Mn(2+)</name>
        <dbReference type="ChEBI" id="CHEBI:29035"/>
        <label>1</label>
    </ligand>
</feature>
<evidence type="ECO:0000256" key="3">
    <source>
        <dbReference type="ARBA" id="ARBA00004742"/>
    </source>
</evidence>
<dbReference type="STRING" id="156978.CIMIT_04040"/>
<dbReference type="UniPathway" id="UPA00138"/>
<feature type="binding site" evidence="10">
    <location>
        <position position="95"/>
    </location>
    <ligand>
        <name>Mn(2+)</name>
        <dbReference type="ChEBI" id="CHEBI:29035"/>
        <label>2</label>
    </ligand>
</feature>
<dbReference type="EMBL" id="LT906467">
    <property type="protein sequence ID" value="SNV64486.1"/>
    <property type="molecule type" value="Genomic_DNA"/>
</dbReference>
<evidence type="ECO:0000313" key="15">
    <source>
        <dbReference type="Proteomes" id="UP000215374"/>
    </source>
</evidence>
<dbReference type="RefSeq" id="WP_038589481.1">
    <property type="nucleotide sequence ID" value="NZ_CP009211.1"/>
</dbReference>
<comment type="similarity">
    <text evidence="4 9">Belongs to the FBPase class 2 family.</text>
</comment>
<evidence type="ECO:0000256" key="1">
    <source>
        <dbReference type="ARBA" id="ARBA00001273"/>
    </source>
</evidence>
<keyword evidence="7 10" id="KW-0464">Manganese</keyword>
<evidence type="ECO:0000256" key="6">
    <source>
        <dbReference type="ARBA" id="ARBA00022801"/>
    </source>
</evidence>
<dbReference type="PANTHER" id="PTHR30447:SF0">
    <property type="entry name" value="FRUCTOSE-1,6-BISPHOSPHATASE 1 CLASS 2-RELATED"/>
    <property type="match status" value="1"/>
</dbReference>
<dbReference type="GO" id="GO:0006094">
    <property type="term" value="P:gluconeogenesis"/>
    <property type="evidence" value="ECO:0007669"/>
    <property type="project" value="UniProtKB-UniPathway"/>
</dbReference>
<dbReference type="GO" id="GO:0030388">
    <property type="term" value="P:fructose 1,6-bisphosphate metabolic process"/>
    <property type="evidence" value="ECO:0007669"/>
    <property type="project" value="TreeGrafter"/>
</dbReference>
<keyword evidence="5 10" id="KW-0479">Metal-binding</keyword>
<dbReference type="KEGG" id="cii:CIMIT_04040"/>
<evidence type="ECO:0000256" key="2">
    <source>
        <dbReference type="ARBA" id="ARBA00004496"/>
    </source>
</evidence>
<name>A0A076NLU6_9CORY</name>
<evidence type="ECO:0000256" key="7">
    <source>
        <dbReference type="ARBA" id="ARBA00023211"/>
    </source>
</evidence>
<reference evidence="13 15" key="2">
    <citation type="submission" date="2017-06" db="EMBL/GenBank/DDBJ databases">
        <authorList>
            <consortium name="Pathogen Informatics"/>
        </authorList>
    </citation>
    <scope>NUCLEOTIDE SEQUENCE [LARGE SCALE GENOMIC DNA]</scope>
    <source>
        <strain evidence="13 15">NCTC13015</strain>
    </source>
</reference>
<dbReference type="HOGENOM" id="CLU_054938_0_0_11"/>
<dbReference type="PIRSF" id="PIRSF004532">
    <property type="entry name" value="GlpX"/>
    <property type="match status" value="1"/>
</dbReference>
<dbReference type="OrthoDB" id="9779353at2"/>
<dbReference type="Gene3D" id="3.30.540.10">
    <property type="entry name" value="Fructose-1,6-Bisphosphatase, subunit A, domain 1"/>
    <property type="match status" value="1"/>
</dbReference>
<feature type="binding site" evidence="11">
    <location>
        <begin position="98"/>
        <end position="100"/>
    </location>
    <ligand>
        <name>substrate</name>
    </ligand>
</feature>
<feature type="binding site" evidence="11">
    <location>
        <begin position="197"/>
        <end position="199"/>
    </location>
    <ligand>
        <name>substrate</name>
    </ligand>
</feature>
<feature type="binding site" evidence="11">
    <location>
        <position position="221"/>
    </location>
    <ligand>
        <name>substrate</name>
    </ligand>
</feature>
<accession>A0A076NLU6</accession>
<evidence type="ECO:0000313" key="14">
    <source>
        <dbReference type="Proteomes" id="UP000028780"/>
    </source>
</evidence>
<keyword evidence="14" id="KW-1185">Reference proteome</keyword>
<dbReference type="CDD" id="cd01516">
    <property type="entry name" value="FBPase_glpX"/>
    <property type="match status" value="1"/>
</dbReference>
<comment type="subcellular location">
    <subcellularLocation>
        <location evidence="2">Cytoplasm</location>
    </subcellularLocation>
</comment>
<evidence type="ECO:0000256" key="10">
    <source>
        <dbReference type="PIRSR" id="PIRSR004532-1"/>
    </source>
</evidence>
<evidence type="ECO:0000313" key="12">
    <source>
        <dbReference type="EMBL" id="AIJ33186.1"/>
    </source>
</evidence>
<dbReference type="SUPFAM" id="SSF56655">
    <property type="entry name" value="Carbohydrate phosphatase"/>
    <property type="match status" value="1"/>
</dbReference>
<organism evidence="12 14">
    <name type="scientific">Corynebacterium imitans</name>
    <dbReference type="NCBI Taxonomy" id="156978"/>
    <lineage>
        <taxon>Bacteria</taxon>
        <taxon>Bacillati</taxon>
        <taxon>Actinomycetota</taxon>
        <taxon>Actinomycetes</taxon>
        <taxon>Mycobacteriales</taxon>
        <taxon>Corynebacteriaceae</taxon>
        <taxon>Corynebacterium</taxon>
    </lineage>
</organism>
<dbReference type="EMBL" id="CP009211">
    <property type="protein sequence ID" value="AIJ33186.1"/>
    <property type="molecule type" value="Genomic_DNA"/>
</dbReference>
<dbReference type="Pfam" id="PF03320">
    <property type="entry name" value="FBPase_glpX"/>
    <property type="match status" value="1"/>
</dbReference>
<feature type="binding site" evidence="10">
    <location>
        <position position="224"/>
    </location>
    <ligand>
        <name>Mn(2+)</name>
        <dbReference type="ChEBI" id="CHEBI:29035"/>
        <label>2</label>
    </ligand>
</feature>
<sequence>MTESKSEEYFPDRNLAMELVRVTEAAALASGRWVGRGKKNEGDGAAVDAMRKMINSVNMDGVIVIGEGEKDEAPMLFNGENVGNGEGARVDLAVDPVDGTRLMAEGRPNAISVIAAADRGSMYNPKDAFYMNKIAVGPEAAGHIDITKSVEYNVHAVAKAKGVRPDEVTVVVLDRPRHEKLVTEIREAGAKVRFIMDGDVAGAIAAAQDTNSIDMAMGIGGTPEGVITACALKCLGGDIQGMLAPQSEEEREKVLAAGHDLDHVLTIDELVASDNCYFAATGVTNGDMVRGVSYRKNGATTRSLVMRSKSGTVRFVESQHKLAKLQEYSVVDYSDPTSD</sequence>
<dbReference type="GO" id="GO:0046872">
    <property type="term" value="F:metal ion binding"/>
    <property type="evidence" value="ECO:0007669"/>
    <property type="project" value="UniProtKB-KW"/>
</dbReference>
<dbReference type="Proteomes" id="UP000215374">
    <property type="component" value="Chromosome 1"/>
</dbReference>
<dbReference type="Gene3D" id="3.40.190.90">
    <property type="match status" value="1"/>
</dbReference>
<proteinExistence type="inferred from homology"/>
<keyword evidence="8 9" id="KW-0119">Carbohydrate metabolism</keyword>
<keyword evidence="6 12" id="KW-0378">Hydrolase</keyword>
<reference evidence="12 14" key="1">
    <citation type="submission" date="2014-08" db="EMBL/GenBank/DDBJ databases">
        <title>Complete genome sequence of Corynebacterium imitans DSM 44264, isolated from a five-month-old boy with suspected pharyngeal diphtheria.</title>
        <authorList>
            <person name="Mollmann S."/>
            <person name="Albersmeier A."/>
            <person name="Ruckert C."/>
            <person name="Tauch A."/>
        </authorList>
    </citation>
    <scope>NUCLEOTIDE SEQUENCE [LARGE SCALE GENOMIC DNA]</scope>
    <source>
        <strain evidence="12 14">DSM 44264</strain>
    </source>
</reference>
<dbReference type="GO" id="GO:0006071">
    <property type="term" value="P:glycerol metabolic process"/>
    <property type="evidence" value="ECO:0007669"/>
    <property type="project" value="InterPro"/>
</dbReference>
<dbReference type="PANTHER" id="PTHR30447">
    <property type="entry name" value="FRUCTOSE-1,6-BISPHOSPHATASE CLASS 2"/>
    <property type="match status" value="1"/>
</dbReference>
<evidence type="ECO:0000313" key="13">
    <source>
        <dbReference type="EMBL" id="SNV64486.1"/>
    </source>
</evidence>
<feature type="binding site" evidence="10">
    <location>
        <position position="98"/>
    </location>
    <ligand>
        <name>Mn(2+)</name>
        <dbReference type="ChEBI" id="CHEBI:29035"/>
        <label>2</label>
    </ligand>
</feature>
<feature type="binding site" evidence="10">
    <location>
        <position position="67"/>
    </location>
    <ligand>
        <name>Mn(2+)</name>
        <dbReference type="ChEBI" id="CHEBI:29035"/>
        <label>1</label>
    </ligand>
</feature>
<feature type="binding site" evidence="11">
    <location>
        <begin position="175"/>
        <end position="177"/>
    </location>
    <ligand>
        <name>substrate</name>
    </ligand>
</feature>
<dbReference type="GO" id="GO:0005829">
    <property type="term" value="C:cytosol"/>
    <property type="evidence" value="ECO:0007669"/>
    <property type="project" value="TreeGrafter"/>
</dbReference>
<protein>
    <recommendedName>
        <fullName evidence="9">Fructose-1,6-bisphosphatase</fullName>
    </recommendedName>
</protein>
<dbReference type="Proteomes" id="UP000028780">
    <property type="component" value="Chromosome"/>
</dbReference>
<comment type="catalytic activity">
    <reaction evidence="1">
        <text>beta-D-fructose 1,6-bisphosphate + H2O = beta-D-fructose 6-phosphate + phosphate</text>
        <dbReference type="Rhea" id="RHEA:11064"/>
        <dbReference type="ChEBI" id="CHEBI:15377"/>
        <dbReference type="ChEBI" id="CHEBI:32966"/>
        <dbReference type="ChEBI" id="CHEBI:43474"/>
        <dbReference type="ChEBI" id="CHEBI:57634"/>
        <dbReference type="EC" id="3.1.3.11"/>
    </reaction>
</comment>
<dbReference type="eggNOG" id="COG1494">
    <property type="taxonomic scope" value="Bacteria"/>
</dbReference>
<dbReference type="FunFam" id="3.40.190.90:FF:000001">
    <property type="entry name" value="Fructose-1,6-bisphosphatase"/>
    <property type="match status" value="1"/>
</dbReference>
<dbReference type="NCBIfam" id="TIGR00330">
    <property type="entry name" value="glpX"/>
    <property type="match status" value="1"/>
</dbReference>
<gene>
    <name evidence="12" type="primary">glpX</name>
    <name evidence="12" type="ORF">CIMIT_04040</name>
    <name evidence="13" type="ORF">SAMEA4535761_00873</name>
</gene>
<dbReference type="GO" id="GO:0042132">
    <property type="term" value="F:fructose 1,6-bisphosphate 1-phosphatase activity"/>
    <property type="evidence" value="ECO:0007669"/>
    <property type="project" value="UniProtKB-EC"/>
</dbReference>
<evidence type="ECO:0000256" key="4">
    <source>
        <dbReference type="ARBA" id="ARBA00008989"/>
    </source>
</evidence>
<feature type="binding site" evidence="11">
    <location>
        <position position="130"/>
    </location>
    <ligand>
        <name>substrate</name>
    </ligand>
</feature>
<evidence type="ECO:0000256" key="5">
    <source>
        <dbReference type="ARBA" id="ARBA00022723"/>
    </source>
</evidence>
<evidence type="ECO:0000256" key="9">
    <source>
        <dbReference type="PIRNR" id="PIRNR004532"/>
    </source>
</evidence>
<comment type="pathway">
    <text evidence="3">Carbohydrate biosynthesis; gluconeogenesis.</text>
</comment>